<dbReference type="GO" id="GO:0046914">
    <property type="term" value="F:transition metal ion binding"/>
    <property type="evidence" value="ECO:0007669"/>
    <property type="project" value="InterPro"/>
</dbReference>
<keyword evidence="10" id="KW-0464">Manganese</keyword>
<keyword evidence="6" id="KW-0805">Transcription regulation</keyword>
<keyword evidence="7" id="KW-0238">DNA-binding</keyword>
<gene>
    <name evidence="14" type="ORF">IV38_GL001564</name>
    <name evidence="15" type="ORF">IV40_GL001651</name>
</gene>
<reference evidence="16 17" key="1">
    <citation type="journal article" date="2015" name="Genome Announc.">
        <title>Expanding the biotechnology potential of lactobacilli through comparative genomics of 213 strains and associated genera.</title>
        <authorList>
            <person name="Sun Z."/>
            <person name="Harris H.M."/>
            <person name="McCann A."/>
            <person name="Guo C."/>
            <person name="Argimon S."/>
            <person name="Zhang W."/>
            <person name="Yang X."/>
            <person name="Jeffery I.B."/>
            <person name="Cooney J.C."/>
            <person name="Kagawa T.F."/>
            <person name="Liu W."/>
            <person name="Song Y."/>
            <person name="Salvetti E."/>
            <person name="Wrobel A."/>
            <person name="Rasinkangas P."/>
            <person name="Parkhill J."/>
            <person name="Rea M.C."/>
            <person name="O'Sullivan O."/>
            <person name="Ritari J."/>
            <person name="Douillard F.P."/>
            <person name="Paul Ross R."/>
            <person name="Yang R."/>
            <person name="Briner A.E."/>
            <person name="Felis G.E."/>
            <person name="de Vos W.M."/>
            <person name="Barrangou R."/>
            <person name="Klaenhammer T.R."/>
            <person name="Caufield P.W."/>
            <person name="Cui Y."/>
            <person name="Zhang H."/>
            <person name="O'Toole P.W."/>
        </authorList>
    </citation>
    <scope>NUCLEOTIDE SEQUENCE [LARGE SCALE GENOMIC DNA]</scope>
    <source>
        <strain evidence="14 17">ATCC BAA-66</strain>
        <strain evidence="15 16">DSM 13344</strain>
    </source>
</reference>
<evidence type="ECO:0000313" key="14">
    <source>
        <dbReference type="EMBL" id="KRN28114.1"/>
    </source>
</evidence>
<dbReference type="SMART" id="SM00529">
    <property type="entry name" value="HTH_DTXR"/>
    <property type="match status" value="1"/>
</dbReference>
<dbReference type="SUPFAM" id="SSF46785">
    <property type="entry name" value="Winged helix' DNA-binding domain"/>
    <property type="match status" value="1"/>
</dbReference>
<dbReference type="Proteomes" id="UP000051645">
    <property type="component" value="Unassembled WGS sequence"/>
</dbReference>
<evidence type="ECO:0000256" key="2">
    <source>
        <dbReference type="ARBA" id="ARBA00007871"/>
    </source>
</evidence>
<dbReference type="Pfam" id="PF01325">
    <property type="entry name" value="Fe_dep_repress"/>
    <property type="match status" value="1"/>
</dbReference>
<evidence type="ECO:0000259" key="12">
    <source>
        <dbReference type="Pfam" id="PF01325"/>
    </source>
</evidence>
<feature type="domain" description="HTH dtxR-type" evidence="12">
    <location>
        <begin position="6"/>
        <end position="57"/>
    </location>
</feature>
<dbReference type="PANTHER" id="PTHR33238:SF11">
    <property type="entry name" value="TRANSCRIPTIONAL REGULATOR MNTR"/>
    <property type="match status" value="1"/>
</dbReference>
<dbReference type="RefSeq" id="WP_057770196.1">
    <property type="nucleotide sequence ID" value="NZ_JQAT01000004.1"/>
</dbReference>
<dbReference type="Pfam" id="PF02742">
    <property type="entry name" value="Fe_dep_repr_C"/>
    <property type="match status" value="1"/>
</dbReference>
<keyword evidence="16" id="KW-1185">Reference proteome</keyword>
<dbReference type="InterPro" id="IPR036390">
    <property type="entry name" value="WH_DNA-bd_sf"/>
</dbReference>
<dbReference type="OrthoDB" id="9791355at2"/>
<dbReference type="SUPFAM" id="SSF47979">
    <property type="entry name" value="Iron-dependent repressor protein, dimerization domain"/>
    <property type="match status" value="1"/>
</dbReference>
<evidence type="ECO:0000256" key="1">
    <source>
        <dbReference type="ARBA" id="ARBA00004496"/>
    </source>
</evidence>
<dbReference type="GO" id="GO:0003700">
    <property type="term" value="F:DNA-binding transcription factor activity"/>
    <property type="evidence" value="ECO:0007669"/>
    <property type="project" value="InterPro"/>
</dbReference>
<protein>
    <recommendedName>
        <fullName evidence="11">Manganese transport regulator</fullName>
    </recommendedName>
</protein>
<dbReference type="AlphaFoldDB" id="A0A0R2FHL2"/>
<evidence type="ECO:0000256" key="4">
    <source>
        <dbReference type="ARBA" id="ARBA00022490"/>
    </source>
</evidence>
<dbReference type="PATRIC" id="fig|81857.3.peg.1575"/>
<accession>A0A0R2FHL2</accession>
<evidence type="ECO:0000256" key="8">
    <source>
        <dbReference type="ARBA" id="ARBA00023159"/>
    </source>
</evidence>
<dbReference type="GO" id="GO:0003677">
    <property type="term" value="F:DNA binding"/>
    <property type="evidence" value="ECO:0007669"/>
    <property type="project" value="UniProtKB-KW"/>
</dbReference>
<comment type="caution">
    <text evidence="14">The sequence shown here is derived from an EMBL/GenBank/DDBJ whole genome shotgun (WGS) entry which is preliminary data.</text>
</comment>
<dbReference type="GO" id="GO:0005737">
    <property type="term" value="C:cytoplasm"/>
    <property type="evidence" value="ECO:0007669"/>
    <property type="project" value="UniProtKB-SubCell"/>
</dbReference>
<keyword evidence="8" id="KW-0010">Activator</keyword>
<dbReference type="GO" id="GO:0046983">
    <property type="term" value="F:protein dimerization activity"/>
    <property type="evidence" value="ECO:0007669"/>
    <property type="project" value="InterPro"/>
</dbReference>
<evidence type="ECO:0000256" key="3">
    <source>
        <dbReference type="ARBA" id="ARBA00011738"/>
    </source>
</evidence>
<dbReference type="InterPro" id="IPR001367">
    <property type="entry name" value="Fe_dep_repressor"/>
</dbReference>
<evidence type="ECO:0000256" key="11">
    <source>
        <dbReference type="ARBA" id="ARBA00032593"/>
    </source>
</evidence>
<sequence>MNPIREDFLRVIYQLQTQQRTVTIRRLATIFKVRAASATYLIQALQADGFVIHPKYQRSITLTKAGRDKAEAILKNRQLWQLFLSDALHCSATELETALGGLEHIHDPQLAKRLVKLMVQHQKNGTPE</sequence>
<name>A0A0R2FHL2_9LACO</name>
<feature type="domain" description="Iron dependent repressor metal binding and dimerisation" evidence="13">
    <location>
        <begin position="63"/>
        <end position="119"/>
    </location>
</feature>
<dbReference type="Proteomes" id="UP000051751">
    <property type="component" value="Unassembled WGS sequence"/>
</dbReference>
<dbReference type="InterPro" id="IPR036421">
    <property type="entry name" value="Fe_dep_repressor_sf"/>
</dbReference>
<evidence type="ECO:0000256" key="7">
    <source>
        <dbReference type="ARBA" id="ARBA00023125"/>
    </source>
</evidence>
<dbReference type="PANTHER" id="PTHR33238">
    <property type="entry name" value="IRON (METAL) DEPENDENT REPRESSOR, DTXR FAMILY"/>
    <property type="match status" value="1"/>
</dbReference>
<evidence type="ECO:0000313" key="16">
    <source>
        <dbReference type="Proteomes" id="UP000051645"/>
    </source>
</evidence>
<keyword evidence="5" id="KW-0678">Repressor</keyword>
<comment type="subunit">
    <text evidence="3">Homodimer.</text>
</comment>
<dbReference type="EMBL" id="JQAZ01000005">
    <property type="protein sequence ID" value="KRN31009.1"/>
    <property type="molecule type" value="Genomic_DNA"/>
</dbReference>
<evidence type="ECO:0000256" key="10">
    <source>
        <dbReference type="ARBA" id="ARBA00023211"/>
    </source>
</evidence>
<evidence type="ECO:0000256" key="9">
    <source>
        <dbReference type="ARBA" id="ARBA00023163"/>
    </source>
</evidence>
<dbReference type="InterPro" id="IPR022689">
    <property type="entry name" value="Iron_dep_repressor"/>
</dbReference>
<dbReference type="InterPro" id="IPR050536">
    <property type="entry name" value="DtxR_MntR_Metal-Reg"/>
</dbReference>
<evidence type="ECO:0000256" key="5">
    <source>
        <dbReference type="ARBA" id="ARBA00022491"/>
    </source>
</evidence>
<dbReference type="Gene3D" id="1.10.10.10">
    <property type="entry name" value="Winged helix-like DNA-binding domain superfamily/Winged helix DNA-binding domain"/>
    <property type="match status" value="1"/>
</dbReference>
<organism evidence="14 17">
    <name type="scientific">Lactobacillus selangorensis</name>
    <dbReference type="NCBI Taxonomy" id="81857"/>
    <lineage>
        <taxon>Bacteria</taxon>
        <taxon>Bacillati</taxon>
        <taxon>Bacillota</taxon>
        <taxon>Bacilli</taxon>
        <taxon>Lactobacillales</taxon>
        <taxon>Lactobacillaceae</taxon>
        <taxon>Lactobacillus</taxon>
    </lineage>
</organism>
<evidence type="ECO:0000313" key="17">
    <source>
        <dbReference type="Proteomes" id="UP000051751"/>
    </source>
</evidence>
<comment type="similarity">
    <text evidence="2">Belongs to the DtxR/MntR family.</text>
</comment>
<dbReference type="STRING" id="81857.IV38_GL001564"/>
<keyword evidence="4" id="KW-0963">Cytoplasm</keyword>
<dbReference type="InterPro" id="IPR022687">
    <property type="entry name" value="HTH_DTXR"/>
</dbReference>
<dbReference type="EMBL" id="JQAT01000004">
    <property type="protein sequence ID" value="KRN28114.1"/>
    <property type="molecule type" value="Genomic_DNA"/>
</dbReference>
<evidence type="ECO:0000259" key="13">
    <source>
        <dbReference type="Pfam" id="PF02742"/>
    </source>
</evidence>
<proteinExistence type="inferred from homology"/>
<dbReference type="InterPro" id="IPR036388">
    <property type="entry name" value="WH-like_DNA-bd_sf"/>
</dbReference>
<keyword evidence="9" id="KW-0804">Transcription</keyword>
<evidence type="ECO:0000313" key="15">
    <source>
        <dbReference type="EMBL" id="KRN31009.1"/>
    </source>
</evidence>
<comment type="subcellular location">
    <subcellularLocation>
        <location evidence="1">Cytoplasm</location>
    </subcellularLocation>
</comment>
<evidence type="ECO:0000256" key="6">
    <source>
        <dbReference type="ARBA" id="ARBA00023015"/>
    </source>
</evidence>